<feature type="region of interest" description="Disordered" evidence="1">
    <location>
        <begin position="20"/>
        <end position="125"/>
    </location>
</feature>
<feature type="compositionally biased region" description="Polar residues" evidence="1">
    <location>
        <begin position="87"/>
        <end position="104"/>
    </location>
</feature>
<feature type="compositionally biased region" description="Basic and acidic residues" evidence="1">
    <location>
        <begin position="108"/>
        <end position="118"/>
    </location>
</feature>
<dbReference type="EMBL" id="JACXVP010000012">
    <property type="protein sequence ID" value="KAG5572002.1"/>
    <property type="molecule type" value="Genomic_DNA"/>
</dbReference>
<reference evidence="2 3" key="1">
    <citation type="submission" date="2020-09" db="EMBL/GenBank/DDBJ databases">
        <title>De no assembly of potato wild relative species, Solanum commersonii.</title>
        <authorList>
            <person name="Cho K."/>
        </authorList>
    </citation>
    <scope>NUCLEOTIDE SEQUENCE [LARGE SCALE GENOMIC DNA]</scope>
    <source>
        <strain evidence="2">LZ3.2</strain>
        <tissue evidence="2">Leaf</tissue>
    </source>
</reference>
<evidence type="ECO:0000256" key="1">
    <source>
        <dbReference type="SAM" id="MobiDB-lite"/>
    </source>
</evidence>
<comment type="caution">
    <text evidence="2">The sequence shown here is derived from an EMBL/GenBank/DDBJ whole genome shotgun (WGS) entry which is preliminary data.</text>
</comment>
<keyword evidence="3" id="KW-1185">Reference proteome</keyword>
<proteinExistence type="predicted"/>
<feature type="compositionally biased region" description="Polar residues" evidence="1">
    <location>
        <begin position="50"/>
        <end position="78"/>
    </location>
</feature>
<dbReference type="Proteomes" id="UP000824120">
    <property type="component" value="Chromosome 12"/>
</dbReference>
<dbReference type="AlphaFoldDB" id="A0A9J5W8X8"/>
<feature type="compositionally biased region" description="Basic and acidic residues" evidence="1">
    <location>
        <begin position="21"/>
        <end position="49"/>
    </location>
</feature>
<name>A0A9J5W8X8_SOLCO</name>
<sequence>MLPIPKRPHENLLLAMTDEVEGGKDGGVQEKHTNLQEGVKDTSQDKIDETSQVQNSPGTPNMITGNSGVQQDINSSMHTTEEKYDLGTSNEQNQLDGNDSQMKPHNNKSRDTMSNKKRDAIKRKQ</sequence>
<evidence type="ECO:0000313" key="3">
    <source>
        <dbReference type="Proteomes" id="UP000824120"/>
    </source>
</evidence>
<evidence type="ECO:0000313" key="2">
    <source>
        <dbReference type="EMBL" id="KAG5572002.1"/>
    </source>
</evidence>
<dbReference type="OrthoDB" id="10551410at2759"/>
<organism evidence="2 3">
    <name type="scientific">Solanum commersonii</name>
    <name type="common">Commerson's wild potato</name>
    <name type="synonym">Commerson's nightshade</name>
    <dbReference type="NCBI Taxonomy" id="4109"/>
    <lineage>
        <taxon>Eukaryota</taxon>
        <taxon>Viridiplantae</taxon>
        <taxon>Streptophyta</taxon>
        <taxon>Embryophyta</taxon>
        <taxon>Tracheophyta</taxon>
        <taxon>Spermatophyta</taxon>
        <taxon>Magnoliopsida</taxon>
        <taxon>eudicotyledons</taxon>
        <taxon>Gunneridae</taxon>
        <taxon>Pentapetalae</taxon>
        <taxon>asterids</taxon>
        <taxon>lamiids</taxon>
        <taxon>Solanales</taxon>
        <taxon>Solanaceae</taxon>
        <taxon>Solanoideae</taxon>
        <taxon>Solaneae</taxon>
        <taxon>Solanum</taxon>
    </lineage>
</organism>
<accession>A0A9J5W8X8</accession>
<protein>
    <submittedName>
        <fullName evidence="2">Uncharacterized protein</fullName>
    </submittedName>
</protein>
<gene>
    <name evidence="2" type="ORF">H5410_061768</name>
</gene>